<feature type="repeat" description="PPR" evidence="3">
    <location>
        <begin position="299"/>
        <end position="333"/>
    </location>
</feature>
<keyword evidence="5" id="KW-1185">Reference proteome</keyword>
<dbReference type="InterPro" id="IPR002885">
    <property type="entry name" value="PPR_rpt"/>
</dbReference>
<comment type="caution">
    <text evidence="4">The sequence shown here is derived from an EMBL/GenBank/DDBJ whole genome shotgun (WGS) entry which is preliminary data.</text>
</comment>
<dbReference type="Proteomes" id="UP000241394">
    <property type="component" value="Chromosome LG3"/>
</dbReference>
<dbReference type="OMA" id="IMIRCHC"/>
<dbReference type="PROSITE" id="PS51375">
    <property type="entry name" value="PPR"/>
    <property type="match status" value="6"/>
</dbReference>
<sequence length="524" mass="59262">MSTFQASSLPHSSLPCPSPKRPIFLHSKFTSCNLSQSTSSNTLTLANKTNNLFPNNVPDSIHKTQIKFVAQNNDSPTKEKVKFDMGYRNSRLRVEDLVKRIKALPTKQRPRIVDSIETDRGFQTLSEFNDLLMALVTADELELALKLYSNLCSYQLDPNCWTFSIMIRCYCKKNEPNEAKKIIDHMVENKIQPTVATFTVLINAFCRSGRVQKALEVLGIMGLINRKPTIQTYNCLLKGLCYVGEVEKAHELLRNIKKNSIRPDIYTYTAVMDGFCKVGRSDEALELLDEALGMGLVPNAVTFNALFTGYFKEGRPLEGVGLLKQMKGRNCWPDYISYSTLLHGLLKWGEIYIAMGIYEEMVGIGFEVDERMMNTLLRGLCRRSRREEEMLKYAHQVFDKMKNEGSVIYASTYDLVIEAFCIGKDADKAMDNLIEMARVGYALRRITLDKVIRALCVEGKLEEALSVLVLHGIPSKSSFNVLIHEFNRRGRRLGACNVYGAAVKVGVIPEREPRGCSTKREVLI</sequence>
<dbReference type="Pfam" id="PF01535">
    <property type="entry name" value="PPR"/>
    <property type="match status" value="1"/>
</dbReference>
<comment type="similarity">
    <text evidence="1">Belongs to the PPR family. P subfamily.</text>
</comment>
<dbReference type="STRING" id="1590841.A0A2R6RRV6"/>
<dbReference type="Gene3D" id="1.25.40.10">
    <property type="entry name" value="Tetratricopeptide repeat domain"/>
    <property type="match status" value="3"/>
</dbReference>
<evidence type="ECO:0000313" key="5">
    <source>
        <dbReference type="Proteomes" id="UP000241394"/>
    </source>
</evidence>
<evidence type="ECO:0000256" key="2">
    <source>
        <dbReference type="ARBA" id="ARBA00022737"/>
    </source>
</evidence>
<feature type="repeat" description="PPR" evidence="3">
    <location>
        <begin position="264"/>
        <end position="298"/>
    </location>
</feature>
<name>A0A2R6RRV6_ACTCC</name>
<dbReference type="GO" id="GO:0003729">
    <property type="term" value="F:mRNA binding"/>
    <property type="evidence" value="ECO:0007669"/>
    <property type="project" value="TreeGrafter"/>
</dbReference>
<dbReference type="OrthoDB" id="185373at2759"/>
<dbReference type="InParanoid" id="A0A2R6RRV6"/>
<dbReference type="Pfam" id="PF13041">
    <property type="entry name" value="PPR_2"/>
    <property type="match status" value="3"/>
</dbReference>
<dbReference type="NCBIfam" id="TIGR00756">
    <property type="entry name" value="PPR"/>
    <property type="match status" value="6"/>
</dbReference>
<evidence type="ECO:0000256" key="1">
    <source>
        <dbReference type="ARBA" id="ARBA00007626"/>
    </source>
</evidence>
<reference evidence="4 5" key="1">
    <citation type="submission" date="2017-07" db="EMBL/GenBank/DDBJ databases">
        <title>An improved, manually edited Actinidia chinensis var. chinensis (kiwifruit) genome highlights the challenges associated with draft genomes and gene prediction in plants.</title>
        <authorList>
            <person name="Pilkington S."/>
            <person name="Crowhurst R."/>
            <person name="Hilario E."/>
            <person name="Nardozza S."/>
            <person name="Fraser L."/>
            <person name="Peng Y."/>
            <person name="Gunaseelan K."/>
            <person name="Simpson R."/>
            <person name="Tahir J."/>
            <person name="Deroles S."/>
            <person name="Templeton K."/>
            <person name="Luo Z."/>
            <person name="Davy M."/>
            <person name="Cheng C."/>
            <person name="Mcneilage M."/>
            <person name="Scaglione D."/>
            <person name="Liu Y."/>
            <person name="Zhang Q."/>
            <person name="Datson P."/>
            <person name="De Silva N."/>
            <person name="Gardiner S."/>
            <person name="Bassett H."/>
            <person name="Chagne D."/>
            <person name="Mccallum J."/>
            <person name="Dzierzon H."/>
            <person name="Deng C."/>
            <person name="Wang Y.-Y."/>
            <person name="Barron N."/>
            <person name="Manako K."/>
            <person name="Bowen J."/>
            <person name="Foster T."/>
            <person name="Erridge Z."/>
            <person name="Tiffin H."/>
            <person name="Waite C."/>
            <person name="Davies K."/>
            <person name="Grierson E."/>
            <person name="Laing W."/>
            <person name="Kirk R."/>
            <person name="Chen X."/>
            <person name="Wood M."/>
            <person name="Montefiori M."/>
            <person name="Brummell D."/>
            <person name="Schwinn K."/>
            <person name="Catanach A."/>
            <person name="Fullerton C."/>
            <person name="Li D."/>
            <person name="Meiyalaghan S."/>
            <person name="Nieuwenhuizen N."/>
            <person name="Read N."/>
            <person name="Prakash R."/>
            <person name="Hunter D."/>
            <person name="Zhang H."/>
            <person name="Mckenzie M."/>
            <person name="Knabel M."/>
            <person name="Harris A."/>
            <person name="Allan A."/>
            <person name="Chen A."/>
            <person name="Janssen B."/>
            <person name="Plunkett B."/>
            <person name="Dwamena C."/>
            <person name="Voogd C."/>
            <person name="Leif D."/>
            <person name="Lafferty D."/>
            <person name="Souleyre E."/>
            <person name="Varkonyi-Gasic E."/>
            <person name="Gambi F."/>
            <person name="Hanley J."/>
            <person name="Yao J.-L."/>
            <person name="Cheung J."/>
            <person name="David K."/>
            <person name="Warren B."/>
            <person name="Marsh K."/>
            <person name="Snowden K."/>
            <person name="Lin-Wang K."/>
            <person name="Brian L."/>
            <person name="Martinez-Sanchez M."/>
            <person name="Wang M."/>
            <person name="Ileperuma N."/>
            <person name="Macnee N."/>
            <person name="Campin R."/>
            <person name="Mcatee P."/>
            <person name="Drummond R."/>
            <person name="Espley R."/>
            <person name="Ireland H."/>
            <person name="Wu R."/>
            <person name="Atkinson R."/>
            <person name="Karunairetnam S."/>
            <person name="Bulley S."/>
            <person name="Chunkath S."/>
            <person name="Hanley Z."/>
            <person name="Storey R."/>
            <person name="Thrimawithana A."/>
            <person name="Thomson S."/>
            <person name="David C."/>
            <person name="Testolin R."/>
        </authorList>
    </citation>
    <scope>NUCLEOTIDE SEQUENCE [LARGE SCALE GENOMIC DNA]</scope>
    <source>
        <strain evidence="5">cv. Red5</strain>
        <tissue evidence="4">Young leaf</tissue>
    </source>
</reference>
<dbReference type="PANTHER" id="PTHR47938:SF35">
    <property type="entry name" value="PENTATRICOPEPTIDE REPEAT-CONTAINING PROTEIN 4, MITOCHONDRIAL-RELATED"/>
    <property type="match status" value="1"/>
</dbReference>
<feature type="repeat" description="PPR" evidence="3">
    <location>
        <begin position="229"/>
        <end position="263"/>
    </location>
</feature>
<dbReference type="Gramene" id="PSS32751">
    <property type="protein sequence ID" value="PSS32751"/>
    <property type="gene ID" value="CEY00_Acc03051"/>
</dbReference>
<dbReference type="InterPro" id="IPR011990">
    <property type="entry name" value="TPR-like_helical_dom_sf"/>
</dbReference>
<evidence type="ECO:0000256" key="3">
    <source>
        <dbReference type="PROSITE-ProRule" id="PRU00708"/>
    </source>
</evidence>
<gene>
    <name evidence="4" type="ORF">CEY00_Acc03051</name>
</gene>
<feature type="repeat" description="PPR" evidence="3">
    <location>
        <begin position="159"/>
        <end position="193"/>
    </location>
</feature>
<dbReference type="AlphaFoldDB" id="A0A2R6RRV6"/>
<feature type="repeat" description="PPR" evidence="3">
    <location>
        <begin position="334"/>
        <end position="368"/>
    </location>
</feature>
<organism evidence="4 5">
    <name type="scientific">Actinidia chinensis var. chinensis</name>
    <name type="common">Chinese soft-hair kiwi</name>
    <dbReference type="NCBI Taxonomy" id="1590841"/>
    <lineage>
        <taxon>Eukaryota</taxon>
        <taxon>Viridiplantae</taxon>
        <taxon>Streptophyta</taxon>
        <taxon>Embryophyta</taxon>
        <taxon>Tracheophyta</taxon>
        <taxon>Spermatophyta</taxon>
        <taxon>Magnoliopsida</taxon>
        <taxon>eudicotyledons</taxon>
        <taxon>Gunneridae</taxon>
        <taxon>Pentapetalae</taxon>
        <taxon>asterids</taxon>
        <taxon>Ericales</taxon>
        <taxon>Actinidiaceae</taxon>
        <taxon>Actinidia</taxon>
    </lineage>
</organism>
<feature type="repeat" description="PPR" evidence="3">
    <location>
        <begin position="194"/>
        <end position="228"/>
    </location>
</feature>
<evidence type="ECO:0000313" key="4">
    <source>
        <dbReference type="EMBL" id="PSS32751.1"/>
    </source>
</evidence>
<accession>A0A2R6RRV6</accession>
<dbReference type="PANTHER" id="PTHR47938">
    <property type="entry name" value="RESPIRATORY COMPLEX I CHAPERONE (CIA84), PUTATIVE (AFU_ORTHOLOGUE AFUA_2G06020)-RELATED"/>
    <property type="match status" value="1"/>
</dbReference>
<reference evidence="5" key="2">
    <citation type="journal article" date="2018" name="BMC Genomics">
        <title>A manually annotated Actinidia chinensis var. chinensis (kiwifruit) genome highlights the challenges associated with draft genomes and gene prediction in plants.</title>
        <authorList>
            <person name="Pilkington S.M."/>
            <person name="Crowhurst R."/>
            <person name="Hilario E."/>
            <person name="Nardozza S."/>
            <person name="Fraser L."/>
            <person name="Peng Y."/>
            <person name="Gunaseelan K."/>
            <person name="Simpson R."/>
            <person name="Tahir J."/>
            <person name="Deroles S.C."/>
            <person name="Templeton K."/>
            <person name="Luo Z."/>
            <person name="Davy M."/>
            <person name="Cheng C."/>
            <person name="McNeilage M."/>
            <person name="Scaglione D."/>
            <person name="Liu Y."/>
            <person name="Zhang Q."/>
            <person name="Datson P."/>
            <person name="De Silva N."/>
            <person name="Gardiner S.E."/>
            <person name="Bassett H."/>
            <person name="Chagne D."/>
            <person name="McCallum J."/>
            <person name="Dzierzon H."/>
            <person name="Deng C."/>
            <person name="Wang Y.Y."/>
            <person name="Barron L."/>
            <person name="Manako K."/>
            <person name="Bowen J."/>
            <person name="Foster T.M."/>
            <person name="Erridge Z.A."/>
            <person name="Tiffin H."/>
            <person name="Waite C.N."/>
            <person name="Davies K.M."/>
            <person name="Grierson E.P."/>
            <person name="Laing W.A."/>
            <person name="Kirk R."/>
            <person name="Chen X."/>
            <person name="Wood M."/>
            <person name="Montefiori M."/>
            <person name="Brummell D.A."/>
            <person name="Schwinn K.E."/>
            <person name="Catanach A."/>
            <person name="Fullerton C."/>
            <person name="Li D."/>
            <person name="Meiyalaghan S."/>
            <person name="Nieuwenhuizen N."/>
            <person name="Read N."/>
            <person name="Prakash R."/>
            <person name="Hunter D."/>
            <person name="Zhang H."/>
            <person name="McKenzie M."/>
            <person name="Knabel M."/>
            <person name="Harris A."/>
            <person name="Allan A.C."/>
            <person name="Gleave A."/>
            <person name="Chen A."/>
            <person name="Janssen B.J."/>
            <person name="Plunkett B."/>
            <person name="Ampomah-Dwamena C."/>
            <person name="Voogd C."/>
            <person name="Leif D."/>
            <person name="Lafferty D."/>
            <person name="Souleyre E.J.F."/>
            <person name="Varkonyi-Gasic E."/>
            <person name="Gambi F."/>
            <person name="Hanley J."/>
            <person name="Yao J.L."/>
            <person name="Cheung J."/>
            <person name="David K.M."/>
            <person name="Warren B."/>
            <person name="Marsh K."/>
            <person name="Snowden K.C."/>
            <person name="Lin-Wang K."/>
            <person name="Brian L."/>
            <person name="Martinez-Sanchez M."/>
            <person name="Wang M."/>
            <person name="Ileperuma N."/>
            <person name="Macnee N."/>
            <person name="Campin R."/>
            <person name="McAtee P."/>
            <person name="Drummond R.S.M."/>
            <person name="Espley R.V."/>
            <person name="Ireland H.S."/>
            <person name="Wu R."/>
            <person name="Atkinson R.G."/>
            <person name="Karunairetnam S."/>
            <person name="Bulley S."/>
            <person name="Chunkath S."/>
            <person name="Hanley Z."/>
            <person name="Storey R."/>
            <person name="Thrimawithana A.H."/>
            <person name="Thomson S."/>
            <person name="David C."/>
            <person name="Testolin R."/>
            <person name="Huang H."/>
            <person name="Hellens R.P."/>
            <person name="Schaffer R.J."/>
        </authorList>
    </citation>
    <scope>NUCLEOTIDE SEQUENCE [LARGE SCALE GENOMIC DNA]</scope>
    <source>
        <strain evidence="5">cv. Red5</strain>
    </source>
</reference>
<dbReference type="EMBL" id="NKQK01000003">
    <property type="protein sequence ID" value="PSS32751.1"/>
    <property type="molecule type" value="Genomic_DNA"/>
</dbReference>
<keyword evidence="2" id="KW-0677">Repeat</keyword>
<proteinExistence type="inferred from homology"/>
<protein>
    <submittedName>
        <fullName evidence="4">Pentatricopeptide repeat-containing protein</fullName>
    </submittedName>
</protein>